<dbReference type="EMBL" id="BAAAPN010000082">
    <property type="protein sequence ID" value="GAA1771144.1"/>
    <property type="molecule type" value="Genomic_DNA"/>
</dbReference>
<dbReference type="Proteomes" id="UP001501475">
    <property type="component" value="Unassembled WGS sequence"/>
</dbReference>
<keyword evidence="5" id="KW-0732">Signal</keyword>
<evidence type="ECO:0000313" key="8">
    <source>
        <dbReference type="Proteomes" id="UP001501475"/>
    </source>
</evidence>
<evidence type="ECO:0000256" key="2">
    <source>
        <dbReference type="ARBA" id="ARBA00023136"/>
    </source>
</evidence>
<evidence type="ECO:0000256" key="3">
    <source>
        <dbReference type="ARBA" id="ARBA00023237"/>
    </source>
</evidence>
<keyword evidence="8" id="KW-1185">Reference proteome</keyword>
<dbReference type="SUPFAM" id="SSF103088">
    <property type="entry name" value="OmpA-like"/>
    <property type="match status" value="1"/>
</dbReference>
<dbReference type="PROSITE" id="PS51123">
    <property type="entry name" value="OMPA_2"/>
    <property type="match status" value="1"/>
</dbReference>
<dbReference type="InterPro" id="IPR036737">
    <property type="entry name" value="OmpA-like_sf"/>
</dbReference>
<keyword evidence="3" id="KW-0998">Cell outer membrane</keyword>
<comment type="caution">
    <text evidence="7">The sequence shown here is derived from an EMBL/GenBank/DDBJ whole genome shotgun (WGS) entry which is preliminary data.</text>
</comment>
<organism evidence="7 8">
    <name type="scientific">Nostocoides vanveenii</name>
    <dbReference type="NCBI Taxonomy" id="330835"/>
    <lineage>
        <taxon>Bacteria</taxon>
        <taxon>Bacillati</taxon>
        <taxon>Actinomycetota</taxon>
        <taxon>Actinomycetes</taxon>
        <taxon>Micrococcales</taxon>
        <taxon>Intrasporangiaceae</taxon>
        <taxon>Nostocoides</taxon>
    </lineage>
</organism>
<proteinExistence type="predicted"/>
<feature type="domain" description="OmpA-like" evidence="6">
    <location>
        <begin position="253"/>
        <end position="369"/>
    </location>
</feature>
<protein>
    <recommendedName>
        <fullName evidence="6">OmpA-like domain-containing protein</fullName>
    </recommendedName>
</protein>
<feature type="chain" id="PRO_5046376638" description="OmpA-like domain-containing protein" evidence="5">
    <location>
        <begin position="39"/>
        <end position="369"/>
    </location>
</feature>
<evidence type="ECO:0000259" key="6">
    <source>
        <dbReference type="PROSITE" id="PS51123"/>
    </source>
</evidence>
<dbReference type="InterPro" id="IPR006664">
    <property type="entry name" value="OMP_bac"/>
</dbReference>
<dbReference type="PANTHER" id="PTHR30329">
    <property type="entry name" value="STATOR ELEMENT OF FLAGELLAR MOTOR COMPLEX"/>
    <property type="match status" value="1"/>
</dbReference>
<dbReference type="PANTHER" id="PTHR30329:SF21">
    <property type="entry name" value="LIPOPROTEIN YIAD-RELATED"/>
    <property type="match status" value="1"/>
</dbReference>
<comment type="subcellular location">
    <subcellularLocation>
        <location evidence="1">Cell outer membrane</location>
    </subcellularLocation>
</comment>
<dbReference type="InterPro" id="IPR006665">
    <property type="entry name" value="OmpA-like"/>
</dbReference>
<evidence type="ECO:0000256" key="4">
    <source>
        <dbReference type="PROSITE-ProRule" id="PRU00473"/>
    </source>
</evidence>
<gene>
    <name evidence="7" type="ORF">GCM10009810_31250</name>
</gene>
<name>A0ABN2L0M5_9MICO</name>
<dbReference type="PRINTS" id="PR01023">
    <property type="entry name" value="NAFLGMOTY"/>
</dbReference>
<evidence type="ECO:0000256" key="1">
    <source>
        <dbReference type="ARBA" id="ARBA00004442"/>
    </source>
</evidence>
<accession>A0ABN2L0M5</accession>
<dbReference type="Pfam" id="PF00691">
    <property type="entry name" value="OmpA"/>
    <property type="match status" value="1"/>
</dbReference>
<sequence length="369" mass="38127">MRITQDVRYRKGEFVKNLRVAAGALTTAVLLMPAAAVAAPAPLPTVEGVPVLARAWISNTRDGGSAVLTVHGVRRIEGATVVYFSMGLPKGAPADANRLFSYYGGGFWNTLTVGNSASGAECAVSLLDIAGGKAYSTLPISDANSCLGTKGIDFSPPADKPNAAVVGWSIVAPLPKDVTTVDVFISSQVLPDVPVEDGLLEPVSQDPVPVVGTGWPKIPTARLSEVVDADKAVFPLMSRVQPIDVPVAEAQTSEGVQLEIPASVLFEFDRSDLPPAAGEAIDAAVAKITAAGTSGAITVTGYTDSTGDDAYNQALSERRAQSVLAALQAKLPGTITLTAEGKGEADPIADNGTDDGRALNRRVTITLPK</sequence>
<keyword evidence="2 4" id="KW-0472">Membrane</keyword>
<feature type="signal peptide" evidence="5">
    <location>
        <begin position="1"/>
        <end position="38"/>
    </location>
</feature>
<evidence type="ECO:0000256" key="5">
    <source>
        <dbReference type="SAM" id="SignalP"/>
    </source>
</evidence>
<dbReference type="CDD" id="cd07185">
    <property type="entry name" value="OmpA_C-like"/>
    <property type="match status" value="1"/>
</dbReference>
<dbReference type="PRINTS" id="PR01021">
    <property type="entry name" value="OMPADOMAIN"/>
</dbReference>
<dbReference type="InterPro" id="IPR050330">
    <property type="entry name" value="Bact_OuterMem_StrucFunc"/>
</dbReference>
<evidence type="ECO:0000313" key="7">
    <source>
        <dbReference type="EMBL" id="GAA1771144.1"/>
    </source>
</evidence>
<dbReference type="Gene3D" id="3.30.1330.60">
    <property type="entry name" value="OmpA-like domain"/>
    <property type="match status" value="1"/>
</dbReference>
<reference evidence="7 8" key="1">
    <citation type="journal article" date="2019" name="Int. J. Syst. Evol. Microbiol.">
        <title>The Global Catalogue of Microorganisms (GCM) 10K type strain sequencing project: providing services to taxonomists for standard genome sequencing and annotation.</title>
        <authorList>
            <consortium name="The Broad Institute Genomics Platform"/>
            <consortium name="The Broad Institute Genome Sequencing Center for Infectious Disease"/>
            <person name="Wu L."/>
            <person name="Ma J."/>
        </authorList>
    </citation>
    <scope>NUCLEOTIDE SEQUENCE [LARGE SCALE GENOMIC DNA]</scope>
    <source>
        <strain evidence="7 8">JCM 15591</strain>
    </source>
</reference>